<protein>
    <submittedName>
        <fullName evidence="2">Uncharacterized protein</fullName>
    </submittedName>
</protein>
<feature type="compositionally biased region" description="Acidic residues" evidence="1">
    <location>
        <begin position="1270"/>
        <end position="1279"/>
    </location>
</feature>
<feature type="compositionally biased region" description="Low complexity" evidence="1">
    <location>
        <begin position="1678"/>
        <end position="1689"/>
    </location>
</feature>
<feature type="compositionally biased region" description="Polar residues" evidence="1">
    <location>
        <begin position="500"/>
        <end position="527"/>
    </location>
</feature>
<feature type="compositionally biased region" description="Low complexity" evidence="1">
    <location>
        <begin position="1715"/>
        <end position="1726"/>
    </location>
</feature>
<organism evidence="2 3">
    <name type="scientific">Babesia bigemina</name>
    <dbReference type="NCBI Taxonomy" id="5866"/>
    <lineage>
        <taxon>Eukaryota</taxon>
        <taxon>Sar</taxon>
        <taxon>Alveolata</taxon>
        <taxon>Apicomplexa</taxon>
        <taxon>Aconoidasida</taxon>
        <taxon>Piroplasmida</taxon>
        <taxon>Babesiidae</taxon>
        <taxon>Babesia</taxon>
    </lineage>
</organism>
<feature type="compositionally biased region" description="Low complexity" evidence="1">
    <location>
        <begin position="1827"/>
        <end position="1836"/>
    </location>
</feature>
<feature type="compositionally biased region" description="Basic and acidic residues" evidence="1">
    <location>
        <begin position="590"/>
        <end position="601"/>
    </location>
</feature>
<feature type="compositionally biased region" description="Low complexity" evidence="1">
    <location>
        <begin position="1362"/>
        <end position="1375"/>
    </location>
</feature>
<gene>
    <name evidence="2" type="ORF">BBBOND_0403930</name>
</gene>
<reference evidence="3" key="1">
    <citation type="journal article" date="2014" name="Nucleic Acids Res.">
        <title>The evolutionary dynamics of variant antigen genes in Babesia reveal a history of genomic innovation underlying host-parasite interaction.</title>
        <authorList>
            <person name="Jackson A.P."/>
            <person name="Otto T.D."/>
            <person name="Darby A."/>
            <person name="Ramaprasad A."/>
            <person name="Xia D."/>
            <person name="Echaide I.E."/>
            <person name="Farber M."/>
            <person name="Gahlot S."/>
            <person name="Gamble J."/>
            <person name="Gupta D."/>
            <person name="Gupta Y."/>
            <person name="Jackson L."/>
            <person name="Malandrin L."/>
            <person name="Malas T.B."/>
            <person name="Moussa E."/>
            <person name="Nair M."/>
            <person name="Reid A.J."/>
            <person name="Sanders M."/>
            <person name="Sharma J."/>
            <person name="Tracey A."/>
            <person name="Quail M.A."/>
            <person name="Weir W."/>
            <person name="Wastling J.M."/>
            <person name="Hall N."/>
            <person name="Willadsen P."/>
            <person name="Lingelbach K."/>
            <person name="Shiels B."/>
            <person name="Tait A."/>
            <person name="Berriman M."/>
            <person name="Allred D.R."/>
            <person name="Pain A."/>
        </authorList>
    </citation>
    <scope>NUCLEOTIDE SEQUENCE [LARGE SCALE GENOMIC DNA]</scope>
    <source>
        <strain evidence="3">Bond</strain>
    </source>
</reference>
<feature type="region of interest" description="Disordered" evidence="1">
    <location>
        <begin position="213"/>
        <end position="235"/>
    </location>
</feature>
<keyword evidence="3" id="KW-1185">Reference proteome</keyword>
<feature type="compositionally biased region" description="Polar residues" evidence="1">
    <location>
        <begin position="1640"/>
        <end position="1653"/>
    </location>
</feature>
<feature type="compositionally biased region" description="Acidic residues" evidence="1">
    <location>
        <begin position="980"/>
        <end position="999"/>
    </location>
</feature>
<feature type="compositionally biased region" description="Polar residues" evidence="1">
    <location>
        <begin position="1256"/>
        <end position="1269"/>
    </location>
</feature>
<evidence type="ECO:0000313" key="3">
    <source>
        <dbReference type="Proteomes" id="UP000033188"/>
    </source>
</evidence>
<feature type="region of interest" description="Disordered" evidence="1">
    <location>
        <begin position="155"/>
        <end position="200"/>
    </location>
</feature>
<feature type="compositionally biased region" description="Basic and acidic residues" evidence="1">
    <location>
        <begin position="177"/>
        <end position="200"/>
    </location>
</feature>
<feature type="compositionally biased region" description="Polar residues" evidence="1">
    <location>
        <begin position="1466"/>
        <end position="1476"/>
    </location>
</feature>
<feature type="compositionally biased region" description="Low complexity" evidence="1">
    <location>
        <begin position="1129"/>
        <end position="1146"/>
    </location>
</feature>
<feature type="compositionally biased region" description="Polar residues" evidence="1">
    <location>
        <begin position="967"/>
        <end position="976"/>
    </location>
</feature>
<feature type="compositionally biased region" description="Polar residues" evidence="1">
    <location>
        <begin position="355"/>
        <end position="370"/>
    </location>
</feature>
<dbReference type="GeneID" id="24566446"/>
<dbReference type="Proteomes" id="UP000033188">
    <property type="component" value="Chromosome 4"/>
</dbReference>
<dbReference type="RefSeq" id="XP_012770091.1">
    <property type="nucleotide sequence ID" value="XM_012914637.1"/>
</dbReference>
<feature type="region of interest" description="Disordered" evidence="1">
    <location>
        <begin position="307"/>
        <end position="850"/>
    </location>
</feature>
<feature type="compositionally biased region" description="Basic and acidic residues" evidence="1">
    <location>
        <begin position="444"/>
        <end position="462"/>
    </location>
</feature>
<dbReference type="KEGG" id="bbig:BBBOND_0403930"/>
<feature type="compositionally biased region" description="Basic and acidic residues" evidence="1">
    <location>
        <begin position="1227"/>
        <end position="1237"/>
    </location>
</feature>
<evidence type="ECO:0000313" key="2">
    <source>
        <dbReference type="EMBL" id="CDR97905.1"/>
    </source>
</evidence>
<feature type="region of interest" description="Disordered" evidence="1">
    <location>
        <begin position="258"/>
        <end position="295"/>
    </location>
</feature>
<feature type="region of interest" description="Disordered" evidence="1">
    <location>
        <begin position="965"/>
        <end position="1015"/>
    </location>
</feature>
<sequence length="1860" mass="193120">MEQSRASLIRSLESEDRYVYELHKRRHRQATSCPPIYYEDATRISLELDAVRTVRSILQLKDSGEMGYPLRPFVLPCGVRQECSSGTSTSESCSSLLSTRIDLRSPPFFPAKGKGSQDVAIGHCEVSVDITCLTEMPPNVNKHASLPAKCGSNITAERISPNGSSSDGSITQNDDGDASRFSKHADAVKPQLAKEDNAHVDRDMRAPFAADSLPTLASQPRGEPHTCNKAEEATSEGKDPIYVATCTNVAAGADVTVETPIEIPGPDDATQIRVEDESDSSPATEAMHENQHPEMDEVYTTVKPLLQAEDTPPSASELLDSPSESETGSDSSVSASPKHSSRSLPCDTATHDEPLSQQQSLELSENTAASTDRDAYANDSPATEAVTPPISMRTEKLNETGSTYQHDTVEISEPDITSSRTESNALLSETDSSELGAENDLASDVEHSIDSVDVHNGDDDVAKSSTPNDESAEPKLVNRAADSGRGSPAPCSASSVSVGATNNSDGASNSTSPKLQSVTTSVDSPPLSSGRPGSDAMASAPPTLTSVDSYIVSDPASERASARSVGSEGHRPSPRLENPEHQEVVGMVEDTPHTTESKMTEEATTVETAGASNDPAPTHDIKEGNSSADEIEATPAESSLVTPRSVSLSAADNVDADSSIEGSSDQGGALQSDLASDTDEYESDSQLPMTPQLSSHLGDDEEGESVTSSPHVATFGDVQLSPEPVEMIQPSSEAEDNVESSMEAADDSVANMPTEVEEDVQMPTGTADESVAESSSEMTEEDVQRPTGTAAESVVPPSAENADQNVAATPADGGEIVIESPTSNAGDDMDLSMGSVEGANDQQNTDNVEDGVMEMPAEPAENVTETPIGSEYVVQPSSNTFDADVPDTPTETVVDDVLTSTETAEQVDTQPPAGTTDVNIADSAGNATQQPASTADILITQPSVDEAEDATLTCADTVGDAVAEISADTSDGNVRGSTTEAEDADDTEASDDTVDEDDVQMSKDTEDAENAQLPTDAIEADDIQISAVSGESNASAAISEEEADCVSAEACGDACQAVDDASTQSIRDFVIPAIHTSTPSRKASIVSHDYVGVPEVSVSDKGTPRHVQNDPSVADISRYPSLPSDGVKADAPSSSSSAEADASLPSNNENVGDLSSRCSSLASGESSVRAAESPISYRHEDTLSEMEESSSSMIATDAADVANSTVTAEDAEIPKVDTSPENSPFRVPHEVEDKNLELESNAASSELGKVDERISDTPSSPRITEQLTQDVEDAAEGIEDNVQSRSSSDVSDADVEQSEPSHLSQYCGTPTTPDADPAIGTASDDQIGVCGDPQPPEDKVVCPSVNAVDTSGSPSEATSPRSVVGECSSNEVESGNSEEETAVSKECPAVADDSSTSVLTGEMKLLHTIRTDQPEDAGNGDEDPLVPTSDSADVPMLADDNALKSGEGGSLTTVNISSDTESSSSNVQIDESTPLNGDSDDNATESKFSDVLKAEPSEGSDDIPSAVVSGESSHPTPRSADSLASDSHSQSESEASAPPPPSESTPVSEGVTDLVGEHEVSVERTASYCDISDDVRVSPSAVPESTTVEIGAISGDNQDAASTDAEHALSADANRLSTPGAPVEQAPVAETIPEIADSHSVATPRSPSPTSGVVQEEGSEDGRSSAAEDAADDTGILSSAISESESVASPLLSESPRSDATPQLESDYATDNGISYSDSSPFSAESSDVHSLGSSPREYGDGELADGMPKKAKTNVKVGDASDASADLSPNDGAEYHTDALVTDEEEESHQSSASLLDSDNGDGAGHSPPAAVPHGRLAVSRAGEPASISRASSSSTIDANLPNQEEAETNYASYLMSFF</sequence>
<feature type="compositionally biased region" description="Low complexity" evidence="1">
    <location>
        <begin position="321"/>
        <end position="336"/>
    </location>
</feature>
<dbReference type="EMBL" id="LK391710">
    <property type="protein sequence ID" value="CDR97905.1"/>
    <property type="molecule type" value="Genomic_DNA"/>
</dbReference>
<feature type="compositionally biased region" description="Polar residues" evidence="1">
    <location>
        <begin position="1156"/>
        <end position="1166"/>
    </location>
</feature>
<feature type="compositionally biased region" description="Polar residues" evidence="1">
    <location>
        <begin position="1300"/>
        <end position="1312"/>
    </location>
</feature>
<feature type="region of interest" description="Disordered" evidence="1">
    <location>
        <begin position="1095"/>
        <end position="1845"/>
    </location>
</feature>
<feature type="compositionally biased region" description="Polar residues" evidence="1">
    <location>
        <begin position="902"/>
        <end position="918"/>
    </location>
</feature>
<feature type="compositionally biased region" description="Low complexity" evidence="1">
    <location>
        <begin position="486"/>
        <end position="499"/>
    </location>
</feature>
<feature type="compositionally biased region" description="Acidic residues" evidence="1">
    <location>
        <begin position="1414"/>
        <end position="1424"/>
    </location>
</feature>
<dbReference type="OMA" id="CETMDTA"/>
<evidence type="ECO:0000256" key="1">
    <source>
        <dbReference type="SAM" id="MobiDB-lite"/>
    </source>
</evidence>
<proteinExistence type="predicted"/>
<feature type="compositionally biased region" description="Polar residues" evidence="1">
    <location>
        <begin position="161"/>
        <end position="173"/>
    </location>
</feature>
<feature type="compositionally biased region" description="Basic and acidic residues" evidence="1">
    <location>
        <begin position="222"/>
        <end position="235"/>
    </location>
</feature>
<feature type="compositionally biased region" description="Low complexity" evidence="1">
    <location>
        <begin position="602"/>
        <end position="611"/>
    </location>
</feature>
<feature type="compositionally biased region" description="Low complexity" evidence="1">
    <location>
        <begin position="1519"/>
        <end position="1536"/>
    </location>
</feature>
<feature type="compositionally biased region" description="Polar residues" evidence="1">
    <location>
        <begin position="415"/>
        <end position="430"/>
    </location>
</feature>
<feature type="compositionally biased region" description="Polar residues" evidence="1">
    <location>
        <begin position="636"/>
        <end position="650"/>
    </location>
</feature>
<feature type="compositionally biased region" description="Basic and acidic residues" evidence="1">
    <location>
        <begin position="286"/>
        <end position="295"/>
    </location>
</feature>
<feature type="compositionally biased region" description="Polar residues" evidence="1">
    <location>
        <begin position="1347"/>
        <end position="1361"/>
    </location>
</feature>
<dbReference type="VEuPathDB" id="PiroplasmaDB:BBBOND_0403930"/>
<name>A0A061DEU8_BABBI</name>
<accession>A0A061DEU8</accession>
<feature type="compositionally biased region" description="Basic and acidic residues" evidence="1">
    <location>
        <begin position="1487"/>
        <end position="1496"/>
    </location>
</feature>
<dbReference type="OrthoDB" id="10540797at2759"/>
<feature type="region of interest" description="Disordered" evidence="1">
    <location>
        <begin position="902"/>
        <end position="934"/>
    </location>
</feature>
<feature type="compositionally biased region" description="Polar residues" evidence="1">
    <location>
        <begin position="684"/>
        <end position="695"/>
    </location>
</feature>